<reference evidence="6" key="1">
    <citation type="submission" date="2016-06" db="UniProtKB">
        <authorList>
            <consortium name="WormBaseParasite"/>
        </authorList>
    </citation>
    <scope>IDENTIFICATION</scope>
</reference>
<organism evidence="6">
    <name type="scientific">Schistosoma curassoni</name>
    <dbReference type="NCBI Taxonomy" id="6186"/>
    <lineage>
        <taxon>Eukaryota</taxon>
        <taxon>Metazoa</taxon>
        <taxon>Spiralia</taxon>
        <taxon>Lophotrochozoa</taxon>
        <taxon>Platyhelminthes</taxon>
        <taxon>Trematoda</taxon>
        <taxon>Digenea</taxon>
        <taxon>Strigeidida</taxon>
        <taxon>Schistosomatoidea</taxon>
        <taxon>Schistosomatidae</taxon>
        <taxon>Schistosoma</taxon>
    </lineage>
</organism>
<dbReference type="InterPro" id="IPR035914">
    <property type="entry name" value="Sperma_CUB_dom_sf"/>
</dbReference>
<sequence length="97" mass="11307">MPKPPPLSRLGTSSCFFEFNRSQSITGNFSSPNYPGLYPIDIICEYRFSGLNVRRIDIAFLEFDVEMVDFNRMKVIFLRLNMLSSPLLNNYQLLNQF</sequence>
<reference evidence="4 5" key="2">
    <citation type="submission" date="2018-11" db="EMBL/GenBank/DDBJ databases">
        <authorList>
            <consortium name="Pathogen Informatics"/>
        </authorList>
    </citation>
    <scope>NUCLEOTIDE SEQUENCE [LARGE SCALE GENOMIC DNA]</scope>
    <source>
        <strain evidence="4">Dakar</strain>
        <strain evidence="5">Dakar, Senegal</strain>
    </source>
</reference>
<dbReference type="Gene3D" id="2.60.120.290">
    <property type="entry name" value="Spermadhesin, CUB domain"/>
    <property type="match status" value="1"/>
</dbReference>
<evidence type="ECO:0000313" key="6">
    <source>
        <dbReference type="WBParaSite" id="SCUD_0000485401-mRNA-1"/>
    </source>
</evidence>
<evidence type="ECO:0000259" key="3">
    <source>
        <dbReference type="PROSITE" id="PS01180"/>
    </source>
</evidence>
<keyword evidence="5" id="KW-1185">Reference proteome</keyword>
<dbReference type="InterPro" id="IPR000859">
    <property type="entry name" value="CUB_dom"/>
</dbReference>
<dbReference type="STRING" id="6186.A0A183JQ67"/>
<protein>
    <submittedName>
        <fullName evidence="6">CUB domain-containing protein</fullName>
    </submittedName>
</protein>
<name>A0A183JQ67_9TREM</name>
<evidence type="ECO:0000313" key="4">
    <source>
        <dbReference type="EMBL" id="VDO91255.1"/>
    </source>
</evidence>
<proteinExistence type="predicted"/>
<dbReference type="PANTHER" id="PTHR47537">
    <property type="entry name" value="CUBILIN"/>
    <property type="match status" value="1"/>
</dbReference>
<dbReference type="SUPFAM" id="SSF49854">
    <property type="entry name" value="Spermadhesin, CUB domain"/>
    <property type="match status" value="1"/>
</dbReference>
<evidence type="ECO:0000256" key="2">
    <source>
        <dbReference type="PROSITE-ProRule" id="PRU00059"/>
    </source>
</evidence>
<evidence type="ECO:0000256" key="1">
    <source>
        <dbReference type="ARBA" id="ARBA00023157"/>
    </source>
</evidence>
<dbReference type="EMBL" id="UZAK01006963">
    <property type="protein sequence ID" value="VDO91255.1"/>
    <property type="molecule type" value="Genomic_DNA"/>
</dbReference>
<dbReference type="PANTHER" id="PTHR47537:SF2">
    <property type="entry name" value="CUBILIN"/>
    <property type="match status" value="1"/>
</dbReference>
<keyword evidence="1" id="KW-1015">Disulfide bond</keyword>
<accession>A0A183JQ67</accession>
<dbReference type="InterPro" id="IPR053207">
    <property type="entry name" value="Non-NMDA_GluR_Accessory"/>
</dbReference>
<comment type="caution">
    <text evidence="2">Lacks conserved residue(s) required for the propagation of feature annotation.</text>
</comment>
<dbReference type="PROSITE" id="PS01180">
    <property type="entry name" value="CUB"/>
    <property type="match status" value="1"/>
</dbReference>
<gene>
    <name evidence="4" type="ORF">SCUD_LOCUS4854</name>
</gene>
<evidence type="ECO:0000313" key="5">
    <source>
        <dbReference type="Proteomes" id="UP000279833"/>
    </source>
</evidence>
<dbReference type="GO" id="GO:0005886">
    <property type="term" value="C:plasma membrane"/>
    <property type="evidence" value="ECO:0007669"/>
    <property type="project" value="TreeGrafter"/>
</dbReference>
<feature type="domain" description="CUB" evidence="3">
    <location>
        <begin position="15"/>
        <end position="97"/>
    </location>
</feature>
<dbReference type="WBParaSite" id="SCUD_0000485401-mRNA-1">
    <property type="protein sequence ID" value="SCUD_0000485401-mRNA-1"/>
    <property type="gene ID" value="SCUD_0000485401"/>
</dbReference>
<dbReference type="AlphaFoldDB" id="A0A183JQ67"/>
<dbReference type="Proteomes" id="UP000279833">
    <property type="component" value="Unassembled WGS sequence"/>
</dbReference>
<dbReference type="Pfam" id="PF00431">
    <property type="entry name" value="CUB"/>
    <property type="match status" value="1"/>
</dbReference>